<accession>A0ABT3NBR7</accession>
<comment type="caution">
    <text evidence="2">The sequence shown here is derived from an EMBL/GenBank/DDBJ whole genome shotgun (WGS) entry which is preliminary data.</text>
</comment>
<dbReference type="Pfam" id="PF13290">
    <property type="entry name" value="CHB_HEX_C_1"/>
    <property type="match status" value="1"/>
</dbReference>
<reference evidence="2 3" key="1">
    <citation type="submission" date="2022-11" db="EMBL/GenBank/DDBJ databases">
        <title>Desulfobotulus tamanensis H1 sp. nov. - anaerobic, alkaliphilic, sulphate reducing bacterium isolated from terrestrial mud volcano.</title>
        <authorList>
            <person name="Frolova A."/>
            <person name="Merkel A.Y."/>
            <person name="Slobodkin A.I."/>
        </authorList>
    </citation>
    <scope>NUCLEOTIDE SEQUENCE [LARGE SCALE GENOMIC DNA]</scope>
    <source>
        <strain evidence="2 3">H1</strain>
    </source>
</reference>
<proteinExistence type="predicted"/>
<keyword evidence="3" id="KW-1185">Reference proteome</keyword>
<dbReference type="EMBL" id="JAPFPW010000018">
    <property type="protein sequence ID" value="MCW7754909.1"/>
    <property type="molecule type" value="Genomic_DNA"/>
</dbReference>
<name>A0ABT3NBR7_9BACT</name>
<dbReference type="Gene3D" id="2.60.40.10">
    <property type="entry name" value="Immunoglobulins"/>
    <property type="match status" value="2"/>
</dbReference>
<dbReference type="RefSeq" id="WP_265425823.1">
    <property type="nucleotide sequence ID" value="NZ_JAPFPW010000018.1"/>
</dbReference>
<feature type="domain" description="GH29D-like beta-sandwich" evidence="1">
    <location>
        <begin position="933"/>
        <end position="996"/>
    </location>
</feature>
<evidence type="ECO:0000259" key="1">
    <source>
        <dbReference type="Pfam" id="PF13290"/>
    </source>
</evidence>
<evidence type="ECO:0000313" key="2">
    <source>
        <dbReference type="EMBL" id="MCW7754909.1"/>
    </source>
</evidence>
<sequence>MIRHILSSGFRPVLFWLFVAGGLFLTDPQSICARSLCATVKIEIRQELTLERQAFDAHMRINNGLAHASIENVTVEVHFSDESGRPVRASSDPDDTGALFFIRTETMNHISDVSGRGKVAPETSADIHWLIIPAPGASGGRESGTLYFVGATLSYTAAGKSETIEVAPDCIYVKPMPALVLDYFLPVDVFGNDPWTSTVEEPLPFELGLRIRNGGHGYARSLRVQSAQPRIVDNDLGLFIGFHIEGVRVNGEPAAETLLADLGDIAPGGSGVARWIMTSSLTGRMVGFDAEFSHADALGGQMTSLIEAVNTRTLVRSVLVDAPGRDSIEDFLARDDDVLRVYESDTVDSAVSDLSAYAALTGSGAGSVRLTMPSADGFVYAQIPDPEQGRMAIKGAIRSDGKRIRPQNIWLSKTREGRGPWQYSVNIFDFNTTGVYSLVYQDPETVPVPPAIAFIPDKEGSEGQPLSFLVQTVSSPGGFPALSTDRLPVGAVFVDREDGSGVFDWTPFFGQAGDYSVRFMASESGLEAARRVKIRIGSETDRDGDGMPDAWELEYFGSLDRDGTGDYDGDGISDLDEYLNGFDPTTPQNVPGAPVIISPGKGVAVSSLNPELVIAGSPDPEKDPVIYTFEVFDDRTFRQKVWSQSLACHGEERVGAVVDFPLQDESFYYWRVRASDHTGSSLWTYGYFGVDTEGKGWSGGQDEDSGTAVPIVLPAPELRNPGKGAWVRGGVPVLAVHPVRDPEIQSHGSVRYRFELYEDPELTRLVAHTLTEDLFWFGYAPLRSSRWYYWRVQVVDGSGPAGSWSETGAFFAKVHGTIAEGASGFSFLSPESPVHTPGPEISVGWTFDGLQDDELVFYYTDRGYPDEGVPARGRIEKDTDGESGVFLWDTAGLEGTFFLYAIIRGSGTFSRVFCPFPVIIDQTPPKPIAVPAGCRFRETLSVVLEVDEDAFIYYTLDGSEPSEAAALYGDPLLITADTTLRFMAIDRAGNRSAVFTERYTEGPEALVLSVVTDQGRLLTGLGAEVFAQGSMVPVEAVVTDAFGQAHFSEECLTEGIYRFRVTYMGNGFWSEEFFSPGTASFKMILSEKRVAVTVLGSGGGLAGIPVSICTEDGLCRDESVLTDGEGNAVFLLPVGGKFLFRAELDGHFIWTDAVRVGEGDETMQVVALPASDGSVVLYLGKSPHEPIVGALVRMDSEEGFPGLDGCTDGDGFVSFHLPAGEYRAEILWKGHRFHESVSHGTKTRRSVFIPHREVMVSLKGRFLEEESPLSGVEVNLFTDGGEAVGIYQISDAAGHVVFDLPEKEYEARVEYLGRVYGSGLFLWEDGEIPVPMADVRVGVTSAGKALAGARVVVCREDGESLGVDGLTDADGYCGFRIPEGSYRFMVDHLGEEIWSGEKNLVASHSHTTGLSTGSGNFSLKVESDSGEPLTGVACHLFSLHGADMGQFGLTDGTGRAGFDLAGGRYRIRVDYLGHSFWSDVVEIPGMVESRIGIAHNSVDVDVVTMEGVGSRVPAKNIPVYLHGDNRAYRERHGLTDDDGRASFLLPAGAAFVFRAEMAGESYWSAVVDVPDEGRGSALINGGGGRLILFVLSGSGAPMGGLSVRLYGSGDVWLGQEEETTEDGQAVFYLPEGKYRLQLEYGGALYSTDLVKVNGDVLVTLNLDPDESGACFIGELLR</sequence>
<gene>
    <name evidence="2" type="ORF">OOT00_13030</name>
</gene>
<dbReference type="InterPro" id="IPR059177">
    <property type="entry name" value="GH29D-like_dom"/>
</dbReference>
<dbReference type="InterPro" id="IPR013783">
    <property type="entry name" value="Ig-like_fold"/>
</dbReference>
<organism evidence="2 3">
    <name type="scientific">Desulfobotulus pelophilus</name>
    <dbReference type="NCBI Taxonomy" id="2823377"/>
    <lineage>
        <taxon>Bacteria</taxon>
        <taxon>Pseudomonadati</taxon>
        <taxon>Thermodesulfobacteriota</taxon>
        <taxon>Desulfobacteria</taxon>
        <taxon>Desulfobacterales</taxon>
        <taxon>Desulfobacteraceae</taxon>
        <taxon>Desulfobotulus</taxon>
    </lineage>
</organism>
<evidence type="ECO:0000313" key="3">
    <source>
        <dbReference type="Proteomes" id="UP001209681"/>
    </source>
</evidence>
<protein>
    <submittedName>
        <fullName evidence="2">Chitobiase/beta-hexosaminidase C-terminal domain-containing protein</fullName>
    </submittedName>
</protein>
<dbReference type="Proteomes" id="UP001209681">
    <property type="component" value="Unassembled WGS sequence"/>
</dbReference>